<feature type="compositionally biased region" description="Pro residues" evidence="2">
    <location>
        <begin position="211"/>
        <end position="259"/>
    </location>
</feature>
<reference evidence="6" key="1">
    <citation type="journal article" date="2020" name="bioRxiv">
        <title>Comparative genomics of Chlamydomonas.</title>
        <authorList>
            <person name="Craig R.J."/>
            <person name="Hasan A.R."/>
            <person name="Ness R.W."/>
            <person name="Keightley P.D."/>
        </authorList>
    </citation>
    <scope>NUCLEOTIDE SEQUENCE</scope>
    <source>
        <strain evidence="6">SAG 7.73</strain>
    </source>
</reference>
<evidence type="ECO:0008006" key="8">
    <source>
        <dbReference type="Google" id="ProtNLM"/>
    </source>
</evidence>
<dbReference type="Gene3D" id="2.130.10.80">
    <property type="entry name" value="Galactose oxidase/kelch, beta-propeller"/>
    <property type="match status" value="1"/>
</dbReference>
<organism evidence="6 7">
    <name type="scientific">Chlamydomonas incerta</name>
    <dbReference type="NCBI Taxonomy" id="51695"/>
    <lineage>
        <taxon>Eukaryota</taxon>
        <taxon>Viridiplantae</taxon>
        <taxon>Chlorophyta</taxon>
        <taxon>core chlorophytes</taxon>
        <taxon>Chlorophyceae</taxon>
        <taxon>CS clade</taxon>
        <taxon>Chlamydomonadales</taxon>
        <taxon>Chlamydomonadaceae</taxon>
        <taxon>Chlamydomonas</taxon>
    </lineage>
</organism>
<dbReference type="Gene3D" id="2.60.40.10">
    <property type="entry name" value="Immunoglobulins"/>
    <property type="match status" value="1"/>
</dbReference>
<dbReference type="AlphaFoldDB" id="A0A835SJZ7"/>
<evidence type="ECO:0000313" key="6">
    <source>
        <dbReference type="EMBL" id="KAG2426362.1"/>
    </source>
</evidence>
<keyword evidence="7" id="KW-1185">Reference proteome</keyword>
<dbReference type="PANTHER" id="PTHR32208:SF21">
    <property type="entry name" value="LOW QUALITY PROTEIN: ALDEHYDE OXIDASE GLOX-LIKE"/>
    <property type="match status" value="1"/>
</dbReference>
<evidence type="ECO:0000259" key="4">
    <source>
        <dbReference type="Pfam" id="PF07250"/>
    </source>
</evidence>
<feature type="compositionally biased region" description="Pro residues" evidence="2">
    <location>
        <begin position="266"/>
        <end position="301"/>
    </location>
</feature>
<dbReference type="CDD" id="cd02851">
    <property type="entry name" value="E_set_GO_C"/>
    <property type="match status" value="1"/>
</dbReference>
<feature type="compositionally biased region" description="Polar residues" evidence="2">
    <location>
        <begin position="132"/>
        <end position="142"/>
    </location>
</feature>
<proteinExistence type="predicted"/>
<dbReference type="PANTHER" id="PTHR32208">
    <property type="entry name" value="SECRETED PROTEIN-RELATED"/>
    <property type="match status" value="1"/>
</dbReference>
<keyword evidence="1 3" id="KW-0732">Signal</keyword>
<dbReference type="EMBL" id="JAEHOC010000048">
    <property type="protein sequence ID" value="KAG2426362.1"/>
    <property type="molecule type" value="Genomic_DNA"/>
</dbReference>
<comment type="caution">
    <text evidence="6">The sequence shown here is derived from an EMBL/GenBank/DDBJ whole genome shotgun (WGS) entry which is preliminary data.</text>
</comment>
<dbReference type="InterPro" id="IPR009880">
    <property type="entry name" value="Glyoxal_oxidase_N"/>
</dbReference>
<feature type="region of interest" description="Disordered" evidence="2">
    <location>
        <begin position="63"/>
        <end position="146"/>
    </location>
</feature>
<dbReference type="InterPro" id="IPR013783">
    <property type="entry name" value="Ig-like_fold"/>
</dbReference>
<name>A0A835SJZ7_CHLIN</name>
<feature type="domain" description="Glyoxal oxidase N-terminal" evidence="4">
    <location>
        <begin position="490"/>
        <end position="830"/>
    </location>
</feature>
<dbReference type="SUPFAM" id="SSF81296">
    <property type="entry name" value="E set domains"/>
    <property type="match status" value="1"/>
</dbReference>
<evidence type="ECO:0000256" key="3">
    <source>
        <dbReference type="SAM" id="SignalP"/>
    </source>
</evidence>
<feature type="compositionally biased region" description="Pro residues" evidence="2">
    <location>
        <begin position="310"/>
        <end position="332"/>
    </location>
</feature>
<feature type="signal peptide" evidence="3">
    <location>
        <begin position="1"/>
        <end position="24"/>
    </location>
</feature>
<dbReference type="Proteomes" id="UP000650467">
    <property type="component" value="Unassembled WGS sequence"/>
</dbReference>
<dbReference type="InterPro" id="IPR014756">
    <property type="entry name" value="Ig_E-set"/>
</dbReference>
<feature type="domain" description="Galactose oxidase-like Early set" evidence="5">
    <location>
        <begin position="894"/>
        <end position="963"/>
    </location>
</feature>
<evidence type="ECO:0000256" key="1">
    <source>
        <dbReference type="ARBA" id="ARBA00022729"/>
    </source>
</evidence>
<evidence type="ECO:0000259" key="5">
    <source>
        <dbReference type="Pfam" id="PF09118"/>
    </source>
</evidence>
<dbReference type="Pfam" id="PF09118">
    <property type="entry name" value="GO-like_E_set"/>
    <property type="match status" value="1"/>
</dbReference>
<feature type="compositionally biased region" description="Low complexity" evidence="2">
    <location>
        <begin position="112"/>
        <end position="131"/>
    </location>
</feature>
<evidence type="ECO:0000256" key="2">
    <source>
        <dbReference type="SAM" id="MobiDB-lite"/>
    </source>
</evidence>
<feature type="compositionally biased region" description="Pro residues" evidence="2">
    <location>
        <begin position="344"/>
        <end position="406"/>
    </location>
</feature>
<protein>
    <recommendedName>
        <fullName evidence="8">Glyoxal or galactose oxidase</fullName>
    </recommendedName>
</protein>
<sequence>MPARGLGLALLLAACLLASPHAAALELGHQQQQELQGWRPQLEEEQALLAMAAAAGDAVSTGDVVAASQQHQHRRVLSDGSAGGSGGGRVQWPLSQSDLGVGATAPRHLRDSGSSSSSSSTDDASSAGSSSRNGGVSTSTQGGWFGLPGQLLRRALGWMSEVGLAEAGEAAGGWADADTAERRAVQEGQAPPPPRRRRTPVTDGGGTLLSLPPPEILRSPPPPPSPRPPRPPPRQPPTSPPPGAPPPDAPPPDAPPPPEQNTEEASPPPDAPPPPGAPLPPGLPPPPDAPPPPEFLPPPPPPKRRGAGKSPPPGPKRAPSPPRPSPPRPSSPKPVLAPQQEDASPPPSEPPPSPPPPPPPPSPRPPSPQRRPPSPPGAPPPQAPYSPAPPTQPQWPPLSPNPPPAAPGKGLPPNNVPQDLLVTGRYIRAGTSMLVAVHMTSVPGTDRFLFMERPSGYHPDGSNTIAGFFDVPTGGWTHVKSPDGLFCCGHTLLDSGDVLIVGGHQANAGYPDGMKSVRTFNRSCADLQLRKLREMNWRRWYPTATLLPDGRALIMGGTQGVGAGTANNPFWEIYQWATNGLQQFAMRPGYLDSANQVYYPFNYVLPSGLLFTFCGRAGFILDWNTNTWAQPVPRLRGYASTQFPYTGTSVMLGLYPETGYQVEIMLFGGQKEAANKDLSLRANRGANRIKLYWDPVASNYTFDGWVEEQMTISRVMPDSVLLPNGQVVILNGAQTGLAGDSASGGDSRADFPVLYAELYNPDAKAGQRFTQLGWTPIPRMYHSTACLTTNGTIIVAGCDRCYRYTVNDGWDYVASPSKAEYRVELFQPPFFFMDNLKPAIVSTQSDKLDYGATFRITYAFPSVLGGGPGGAPLAFGGRPSLPAGVGNGGNKQLRITRAVLVAPCSCTHSFNTHQRLVGLEILSDNAATGALTVRGPPDINVAPPGMYMVFLLNGPVYSRASWVLLERP</sequence>
<accession>A0A835SJZ7</accession>
<gene>
    <name evidence="6" type="ORF">HXX76_013119</name>
</gene>
<dbReference type="InterPro" id="IPR015202">
    <property type="entry name" value="GO-like_E_set"/>
</dbReference>
<feature type="region of interest" description="Disordered" evidence="2">
    <location>
        <begin position="173"/>
        <end position="417"/>
    </location>
</feature>
<dbReference type="InterPro" id="IPR011043">
    <property type="entry name" value="Gal_Oxase/kelch_b-propeller"/>
</dbReference>
<dbReference type="SUPFAM" id="SSF50965">
    <property type="entry name" value="Galactose oxidase, central domain"/>
    <property type="match status" value="1"/>
</dbReference>
<dbReference type="OrthoDB" id="2019572at2759"/>
<feature type="chain" id="PRO_5032444335" description="Glyoxal or galactose oxidase" evidence="3">
    <location>
        <begin position="25"/>
        <end position="968"/>
    </location>
</feature>
<dbReference type="InterPro" id="IPR037293">
    <property type="entry name" value="Gal_Oxidase_central_sf"/>
</dbReference>
<dbReference type="Pfam" id="PF07250">
    <property type="entry name" value="Glyoxal_oxid_N"/>
    <property type="match status" value="1"/>
</dbReference>
<evidence type="ECO:0000313" key="7">
    <source>
        <dbReference type="Proteomes" id="UP000650467"/>
    </source>
</evidence>
<dbReference type="PROSITE" id="PS51257">
    <property type="entry name" value="PROKAR_LIPOPROTEIN"/>
    <property type="match status" value="1"/>
</dbReference>